<dbReference type="AlphaFoldDB" id="A0ABD5RZG8"/>
<proteinExistence type="predicted"/>
<evidence type="ECO:0000313" key="2">
    <source>
        <dbReference type="Proteomes" id="UP001596328"/>
    </source>
</evidence>
<reference evidence="1 2" key="1">
    <citation type="journal article" date="2019" name="Int. J. Syst. Evol. Microbiol.">
        <title>The Global Catalogue of Microorganisms (GCM) 10K type strain sequencing project: providing services to taxonomists for standard genome sequencing and annotation.</title>
        <authorList>
            <consortium name="The Broad Institute Genomics Platform"/>
            <consortium name="The Broad Institute Genome Sequencing Center for Infectious Disease"/>
            <person name="Wu L."/>
            <person name="Ma J."/>
        </authorList>
    </citation>
    <scope>NUCLEOTIDE SEQUENCE [LARGE SCALE GENOMIC DNA]</scope>
    <source>
        <strain evidence="1 2">NBRC 111368</strain>
    </source>
</reference>
<sequence>RGLAASAAAQVMNVVGDGLTPTAR</sequence>
<organism evidence="1 2">
    <name type="scientific">Halobium palmae</name>
    <dbReference type="NCBI Taxonomy" id="1776492"/>
    <lineage>
        <taxon>Archaea</taxon>
        <taxon>Methanobacteriati</taxon>
        <taxon>Methanobacteriota</taxon>
        <taxon>Stenosarchaea group</taxon>
        <taxon>Halobacteria</taxon>
        <taxon>Halobacteriales</taxon>
        <taxon>Haloferacaceae</taxon>
        <taxon>Halobium</taxon>
    </lineage>
</organism>
<comment type="caution">
    <text evidence="1">The sequence shown here is derived from an EMBL/GenBank/DDBJ whole genome shotgun (WGS) entry which is preliminary data.</text>
</comment>
<gene>
    <name evidence="1" type="ORF">ACFQE1_09965</name>
</gene>
<evidence type="ECO:0000313" key="1">
    <source>
        <dbReference type="EMBL" id="MFC6724696.1"/>
    </source>
</evidence>
<dbReference type="Proteomes" id="UP001596328">
    <property type="component" value="Unassembled WGS sequence"/>
</dbReference>
<protein>
    <submittedName>
        <fullName evidence="1">DUF5811 family protein</fullName>
    </submittedName>
</protein>
<feature type="non-terminal residue" evidence="1">
    <location>
        <position position="1"/>
    </location>
</feature>
<name>A0ABD5RZG8_9EURY</name>
<accession>A0ABD5RZG8</accession>
<keyword evidence="2" id="KW-1185">Reference proteome</keyword>
<dbReference type="Pfam" id="PF19128">
    <property type="entry name" value="DUF5811"/>
    <property type="match status" value="1"/>
</dbReference>
<dbReference type="EMBL" id="JBHSWU010000252">
    <property type="protein sequence ID" value="MFC6724696.1"/>
    <property type="molecule type" value="Genomic_DNA"/>
</dbReference>
<dbReference type="InterPro" id="IPR043835">
    <property type="entry name" value="DUF5811"/>
</dbReference>